<dbReference type="PANTHER" id="PTHR37017">
    <property type="entry name" value="AB HYDROLASE-1 DOMAIN-CONTAINING PROTEIN-RELATED"/>
    <property type="match status" value="1"/>
</dbReference>
<protein>
    <submittedName>
        <fullName evidence="2">Alpha/beta hydrolase</fullName>
    </submittedName>
</protein>
<dbReference type="PANTHER" id="PTHR37017:SF11">
    <property type="entry name" value="ESTERASE_LIPASE_THIOESTERASE DOMAIN-CONTAINING PROTEIN"/>
    <property type="match status" value="1"/>
</dbReference>
<dbReference type="InterPro" id="IPR052897">
    <property type="entry name" value="Sec-Metab_Biosynth_Hydrolase"/>
</dbReference>
<reference evidence="2 3" key="1">
    <citation type="submission" date="2022-07" db="EMBL/GenBank/DDBJ databases">
        <title>Degradation activity of malathion, p-nitrophenol and potential low-temperature adaptation strategy of Rhodococcus sp. FXJ9.536.</title>
        <authorList>
            <person name="Huang J."/>
            <person name="Huang Y."/>
        </authorList>
    </citation>
    <scope>NUCLEOTIDE SEQUENCE [LARGE SCALE GENOMIC DNA]</scope>
    <source>
        <strain evidence="2 3">FXJ9.536</strain>
    </source>
</reference>
<organism evidence="2 3">
    <name type="scientific">Rhodococcus tibetensis</name>
    <dbReference type="NCBI Taxonomy" id="2965064"/>
    <lineage>
        <taxon>Bacteria</taxon>
        <taxon>Bacillati</taxon>
        <taxon>Actinomycetota</taxon>
        <taxon>Actinomycetes</taxon>
        <taxon>Mycobacteriales</taxon>
        <taxon>Nocardiaceae</taxon>
        <taxon>Rhodococcus</taxon>
    </lineage>
</organism>
<keyword evidence="3" id="KW-1185">Reference proteome</keyword>
<keyword evidence="2" id="KW-0378">Hydrolase</keyword>
<dbReference type="EMBL" id="JANFQF010000028">
    <property type="protein sequence ID" value="MCQ4122322.1"/>
    <property type="molecule type" value="Genomic_DNA"/>
</dbReference>
<sequence length="226" mass="23739">MKPNIVLVHGAWADGSMWTHVIRELQAQGFYVTAVQNPLTSLDDDVATTRSVLARQQGPTVLVGHSYGGAVITAAATEEDNVAALVYIAALGLAQDESPATLLESYGTLANLVPDENGFILIDRADFAGGFLPDYDPSAVAVMAATQKPTSVHCLTDKIGPPAWKSKPSWFQIAENDAMIPPAALSMMAARMNATTTSIAAPHGSLVSHPREVAQVIMDAANAVSS</sequence>
<proteinExistence type="predicted"/>
<name>A0ABT1QMJ4_9NOCA</name>
<gene>
    <name evidence="2" type="ORF">NOF53_24730</name>
</gene>
<dbReference type="RefSeq" id="WP_255973810.1">
    <property type="nucleotide sequence ID" value="NZ_JANFQF010000028.1"/>
</dbReference>
<dbReference type="Gene3D" id="3.40.50.1820">
    <property type="entry name" value="alpha/beta hydrolase"/>
    <property type="match status" value="1"/>
</dbReference>
<evidence type="ECO:0000313" key="2">
    <source>
        <dbReference type="EMBL" id="MCQ4122322.1"/>
    </source>
</evidence>
<dbReference type="InterPro" id="IPR029058">
    <property type="entry name" value="AB_hydrolase_fold"/>
</dbReference>
<dbReference type="InterPro" id="IPR000073">
    <property type="entry name" value="AB_hydrolase_1"/>
</dbReference>
<dbReference type="Proteomes" id="UP001524501">
    <property type="component" value="Unassembled WGS sequence"/>
</dbReference>
<comment type="caution">
    <text evidence="2">The sequence shown here is derived from an EMBL/GenBank/DDBJ whole genome shotgun (WGS) entry which is preliminary data.</text>
</comment>
<dbReference type="SUPFAM" id="SSF53474">
    <property type="entry name" value="alpha/beta-Hydrolases"/>
    <property type="match status" value="1"/>
</dbReference>
<feature type="domain" description="AB hydrolase-1" evidence="1">
    <location>
        <begin position="5"/>
        <end position="215"/>
    </location>
</feature>
<dbReference type="Pfam" id="PF12697">
    <property type="entry name" value="Abhydrolase_6"/>
    <property type="match status" value="1"/>
</dbReference>
<accession>A0ABT1QMJ4</accession>
<evidence type="ECO:0000259" key="1">
    <source>
        <dbReference type="Pfam" id="PF12697"/>
    </source>
</evidence>
<evidence type="ECO:0000313" key="3">
    <source>
        <dbReference type="Proteomes" id="UP001524501"/>
    </source>
</evidence>
<dbReference type="GO" id="GO:0016787">
    <property type="term" value="F:hydrolase activity"/>
    <property type="evidence" value="ECO:0007669"/>
    <property type="project" value="UniProtKB-KW"/>
</dbReference>